<dbReference type="GO" id="GO:1901135">
    <property type="term" value="P:carbohydrate derivative metabolic process"/>
    <property type="evidence" value="ECO:0007669"/>
    <property type="project" value="InterPro"/>
</dbReference>
<dbReference type="SUPFAM" id="SSF46689">
    <property type="entry name" value="Homeodomain-like"/>
    <property type="match status" value="1"/>
</dbReference>
<dbReference type="InterPro" id="IPR009057">
    <property type="entry name" value="Homeodomain-like_sf"/>
</dbReference>
<evidence type="ECO:0000313" key="6">
    <source>
        <dbReference type="EMBL" id="SFN47517.1"/>
    </source>
</evidence>
<dbReference type="SUPFAM" id="SSF53697">
    <property type="entry name" value="SIS domain"/>
    <property type="match status" value="1"/>
</dbReference>
<sequence>MTDSSSPTSVAEFEKKIAAIKGGLPKRLQDCASFVLRKGDAMAFLTVAQASQESGIAPSAFIRFAQALGMQGYSDLQQLFRRQATQQRPPYRYRINTLRQRGETETDLLFVDFCDSSIASIERLMSKMAPQSIEIATEIICSMPEMHVIGQKRAFPVASYLAYVLGQFDHRVILHSDVGGIKIPGRFRPNEVLLLISFEPYTPEVVQVAEKAKGDGAKIVAITDTPLSPLSGLADVSLEVVEEDVGGFRTYSATFCLAAALSVSVGTRLNPASVVKENI</sequence>
<dbReference type="InterPro" id="IPR047640">
    <property type="entry name" value="RpiR-like"/>
</dbReference>
<dbReference type="PANTHER" id="PTHR30514">
    <property type="entry name" value="GLUCOKINASE"/>
    <property type="match status" value="1"/>
</dbReference>
<dbReference type="PANTHER" id="PTHR30514:SF20">
    <property type="entry name" value="TRANSCRIPTIONAL REGULATOR"/>
    <property type="match status" value="1"/>
</dbReference>
<name>A0A1I4ZBE9_9HYPH</name>
<dbReference type="GO" id="GO:0097367">
    <property type="term" value="F:carbohydrate derivative binding"/>
    <property type="evidence" value="ECO:0007669"/>
    <property type="project" value="InterPro"/>
</dbReference>
<dbReference type="Gene3D" id="3.40.50.10490">
    <property type="entry name" value="Glucose-6-phosphate isomerase like protein, domain 1"/>
    <property type="match status" value="1"/>
</dbReference>
<dbReference type="InterPro" id="IPR001347">
    <property type="entry name" value="SIS_dom"/>
</dbReference>
<dbReference type="Proteomes" id="UP000199236">
    <property type="component" value="Unassembled WGS sequence"/>
</dbReference>
<dbReference type="PROSITE" id="PS51071">
    <property type="entry name" value="HTH_RPIR"/>
    <property type="match status" value="1"/>
</dbReference>
<keyword evidence="1" id="KW-0805">Transcription regulation</keyword>
<protein>
    <submittedName>
        <fullName evidence="6">Transcriptional regulator, RpiR family</fullName>
    </submittedName>
</protein>
<dbReference type="AlphaFoldDB" id="A0A1I4ZBE9"/>
<gene>
    <name evidence="6" type="ORF">SAMN04488056_10125</name>
</gene>
<organism evidence="6 7">
    <name type="scientific">Cohaesibacter marisflavi</name>
    <dbReference type="NCBI Taxonomy" id="655353"/>
    <lineage>
        <taxon>Bacteria</taxon>
        <taxon>Pseudomonadati</taxon>
        <taxon>Pseudomonadota</taxon>
        <taxon>Alphaproteobacteria</taxon>
        <taxon>Hyphomicrobiales</taxon>
        <taxon>Cohaesibacteraceae</taxon>
    </lineage>
</organism>
<reference evidence="6 7" key="1">
    <citation type="submission" date="2016-10" db="EMBL/GenBank/DDBJ databases">
        <authorList>
            <person name="de Groot N.N."/>
        </authorList>
    </citation>
    <scope>NUCLEOTIDE SEQUENCE [LARGE SCALE GENOMIC DNA]</scope>
    <source>
        <strain evidence="6 7">CGMCC 1.9157</strain>
    </source>
</reference>
<dbReference type="CDD" id="cd05013">
    <property type="entry name" value="SIS_RpiR"/>
    <property type="match status" value="1"/>
</dbReference>
<dbReference type="InterPro" id="IPR036388">
    <property type="entry name" value="WH-like_DNA-bd_sf"/>
</dbReference>
<dbReference type="Pfam" id="PF01418">
    <property type="entry name" value="HTH_6"/>
    <property type="match status" value="1"/>
</dbReference>
<evidence type="ECO:0000256" key="3">
    <source>
        <dbReference type="ARBA" id="ARBA00023163"/>
    </source>
</evidence>
<dbReference type="Pfam" id="PF01380">
    <property type="entry name" value="SIS"/>
    <property type="match status" value="1"/>
</dbReference>
<keyword evidence="7" id="KW-1185">Reference proteome</keyword>
<dbReference type="GO" id="GO:0003700">
    <property type="term" value="F:DNA-binding transcription factor activity"/>
    <property type="evidence" value="ECO:0007669"/>
    <property type="project" value="InterPro"/>
</dbReference>
<proteinExistence type="predicted"/>
<dbReference type="InterPro" id="IPR046348">
    <property type="entry name" value="SIS_dom_sf"/>
</dbReference>
<dbReference type="InterPro" id="IPR035472">
    <property type="entry name" value="RpiR-like_SIS"/>
</dbReference>
<keyword evidence="3" id="KW-0804">Transcription</keyword>
<dbReference type="STRING" id="655353.SAMN04488056_10125"/>
<evidence type="ECO:0000259" key="4">
    <source>
        <dbReference type="PROSITE" id="PS51071"/>
    </source>
</evidence>
<dbReference type="InterPro" id="IPR000281">
    <property type="entry name" value="HTH_RpiR"/>
</dbReference>
<evidence type="ECO:0000256" key="1">
    <source>
        <dbReference type="ARBA" id="ARBA00023015"/>
    </source>
</evidence>
<dbReference type="RefSeq" id="WP_090067629.1">
    <property type="nucleotide sequence ID" value="NZ_FOVR01000001.1"/>
</dbReference>
<dbReference type="OrthoDB" id="9814005at2"/>
<dbReference type="EMBL" id="FOVR01000001">
    <property type="protein sequence ID" value="SFN47517.1"/>
    <property type="molecule type" value="Genomic_DNA"/>
</dbReference>
<feature type="domain" description="HTH rpiR-type" evidence="4">
    <location>
        <begin position="11"/>
        <end position="87"/>
    </location>
</feature>
<dbReference type="PROSITE" id="PS51464">
    <property type="entry name" value="SIS"/>
    <property type="match status" value="1"/>
</dbReference>
<dbReference type="GO" id="GO:0003677">
    <property type="term" value="F:DNA binding"/>
    <property type="evidence" value="ECO:0007669"/>
    <property type="project" value="UniProtKB-KW"/>
</dbReference>
<keyword evidence="2" id="KW-0238">DNA-binding</keyword>
<dbReference type="Gene3D" id="1.10.10.10">
    <property type="entry name" value="Winged helix-like DNA-binding domain superfamily/Winged helix DNA-binding domain"/>
    <property type="match status" value="1"/>
</dbReference>
<evidence type="ECO:0000313" key="7">
    <source>
        <dbReference type="Proteomes" id="UP000199236"/>
    </source>
</evidence>
<feature type="domain" description="SIS" evidence="5">
    <location>
        <begin position="135"/>
        <end position="271"/>
    </location>
</feature>
<evidence type="ECO:0000259" key="5">
    <source>
        <dbReference type="PROSITE" id="PS51464"/>
    </source>
</evidence>
<accession>A0A1I4ZBE9</accession>
<evidence type="ECO:0000256" key="2">
    <source>
        <dbReference type="ARBA" id="ARBA00023125"/>
    </source>
</evidence>